<evidence type="ECO:0000256" key="1">
    <source>
        <dbReference type="ARBA" id="ARBA00004418"/>
    </source>
</evidence>
<dbReference type="SUPFAM" id="SSF53850">
    <property type="entry name" value="Periplasmic binding protein-like II"/>
    <property type="match status" value="1"/>
</dbReference>
<reference evidence="5 6" key="1">
    <citation type="submission" date="2019-01" db="EMBL/GenBank/DDBJ databases">
        <title>Ktedonosporobacter rubrisoli SCAWS-G2.</title>
        <authorList>
            <person name="Huang Y."/>
            <person name="Yan B."/>
        </authorList>
    </citation>
    <scope>NUCLEOTIDE SEQUENCE [LARGE SCALE GENOMIC DNA]</scope>
    <source>
        <strain evidence="5 6">SCAWS-G2</strain>
    </source>
</reference>
<dbReference type="GO" id="GO:0042597">
    <property type="term" value="C:periplasmic space"/>
    <property type="evidence" value="ECO:0007669"/>
    <property type="project" value="UniProtKB-SubCell"/>
</dbReference>
<name>A0A4P6JT52_KTERU</name>
<keyword evidence="6" id="KW-1185">Reference proteome</keyword>
<dbReference type="PANTHER" id="PTHR30024:SF47">
    <property type="entry name" value="TAURINE-BINDING PERIPLASMIC PROTEIN"/>
    <property type="match status" value="1"/>
</dbReference>
<dbReference type="Pfam" id="PF13379">
    <property type="entry name" value="NMT1_2"/>
    <property type="match status" value="1"/>
</dbReference>
<comment type="subcellular location">
    <subcellularLocation>
        <location evidence="1">Periplasm</location>
    </subcellularLocation>
</comment>
<dbReference type="AlphaFoldDB" id="A0A4P6JT52"/>
<dbReference type="KEGG" id="kbs:EPA93_22455"/>
<evidence type="ECO:0000256" key="2">
    <source>
        <dbReference type="ARBA" id="ARBA00010742"/>
    </source>
</evidence>
<dbReference type="OrthoDB" id="9815602at2"/>
<dbReference type="EMBL" id="CP035758">
    <property type="protein sequence ID" value="QBD78604.1"/>
    <property type="molecule type" value="Genomic_DNA"/>
</dbReference>
<evidence type="ECO:0000256" key="4">
    <source>
        <dbReference type="SAM" id="SignalP"/>
    </source>
</evidence>
<organism evidence="5 6">
    <name type="scientific">Ktedonosporobacter rubrisoli</name>
    <dbReference type="NCBI Taxonomy" id="2509675"/>
    <lineage>
        <taxon>Bacteria</taxon>
        <taxon>Bacillati</taxon>
        <taxon>Chloroflexota</taxon>
        <taxon>Ktedonobacteria</taxon>
        <taxon>Ktedonobacterales</taxon>
        <taxon>Ktedonosporobacteraceae</taxon>
        <taxon>Ktedonosporobacter</taxon>
    </lineage>
</organism>
<proteinExistence type="inferred from homology"/>
<dbReference type="PANTHER" id="PTHR30024">
    <property type="entry name" value="ALIPHATIC SULFONATES-BINDING PROTEIN-RELATED"/>
    <property type="match status" value="1"/>
</dbReference>
<keyword evidence="3 4" id="KW-0732">Signal</keyword>
<sequence length="360" mass="38029">MDLSRRSLWLVLICWLMVALSVAACGGAPSTPSGSVPNMTLRVAQNTNSISFFPFYVAEQKQFFTKEGVTLDPSPPSLLGTGPKLTAALESNSIDVAAGSVTDAFTLSRVDSYIKIVGTFADAFLLDIIVSKQFERQTHLSASSSLAEKVQALVGKKIGISSPGSTNDALVTFLLRQQGLDALRDVTKVSLGGNNPATGLGALAQGRVDALAFPVPVGQEAEAQGIGDIFISPARGDVPEMQGQLYGVLFARQQTLDAKPKAVQAFIRGLAQAEKWIHQNPTQAKALLGKYLKQNQEMTAAIFQACLPGLPQSPQISQQAYTTANQFHVKAGLIAIALPYQSLVATDTITKALSGLPGSA</sequence>
<evidence type="ECO:0000313" key="6">
    <source>
        <dbReference type="Proteomes" id="UP000290365"/>
    </source>
</evidence>
<dbReference type="Gene3D" id="3.40.190.10">
    <property type="entry name" value="Periplasmic binding protein-like II"/>
    <property type="match status" value="2"/>
</dbReference>
<feature type="signal peptide" evidence="4">
    <location>
        <begin position="1"/>
        <end position="24"/>
    </location>
</feature>
<dbReference type="PROSITE" id="PS51257">
    <property type="entry name" value="PROKAR_LIPOPROTEIN"/>
    <property type="match status" value="1"/>
</dbReference>
<protein>
    <submittedName>
        <fullName evidence="5">ABC transporter substrate-binding protein</fullName>
    </submittedName>
</protein>
<gene>
    <name evidence="5" type="ORF">EPA93_22455</name>
</gene>
<feature type="chain" id="PRO_5020928924" evidence="4">
    <location>
        <begin position="25"/>
        <end position="360"/>
    </location>
</feature>
<accession>A0A4P6JT52</accession>
<evidence type="ECO:0000313" key="5">
    <source>
        <dbReference type="EMBL" id="QBD78604.1"/>
    </source>
</evidence>
<comment type="similarity">
    <text evidence="2">Belongs to the bacterial solute-binding protein SsuA/TauA family.</text>
</comment>
<evidence type="ECO:0000256" key="3">
    <source>
        <dbReference type="ARBA" id="ARBA00022729"/>
    </source>
</evidence>
<dbReference type="Proteomes" id="UP000290365">
    <property type="component" value="Chromosome"/>
</dbReference>